<reference evidence="8" key="1">
    <citation type="submission" date="2020-08" db="EMBL/GenBank/DDBJ databases">
        <title>Plant Genome Project.</title>
        <authorList>
            <person name="Zhang R.-G."/>
        </authorList>
    </citation>
    <scope>NUCLEOTIDE SEQUENCE</scope>
    <source>
        <strain evidence="8">WSP0</strain>
        <tissue evidence="8">Leaf</tissue>
    </source>
</reference>
<dbReference type="PROSITE" id="PS50863">
    <property type="entry name" value="B3"/>
    <property type="match status" value="2"/>
</dbReference>
<comment type="subcellular location">
    <subcellularLocation>
        <location evidence="1">Nucleus</location>
    </subcellularLocation>
</comment>
<evidence type="ECO:0000256" key="2">
    <source>
        <dbReference type="ARBA" id="ARBA00023015"/>
    </source>
</evidence>
<name>A0AAV6J3T8_9ERIC</name>
<dbReference type="InterPro" id="IPR050655">
    <property type="entry name" value="Plant_B3_domain"/>
</dbReference>
<dbReference type="Gene3D" id="2.40.330.10">
    <property type="entry name" value="DNA-binding pseudobarrel domain"/>
    <property type="match status" value="2"/>
</dbReference>
<keyword evidence="4" id="KW-0804">Transcription</keyword>
<comment type="caution">
    <text evidence="8">The sequence shown here is derived from an EMBL/GenBank/DDBJ whole genome shotgun (WGS) entry which is preliminary data.</text>
</comment>
<proteinExistence type="predicted"/>
<dbReference type="SUPFAM" id="SSF101936">
    <property type="entry name" value="DNA-binding pseudobarrel domain"/>
    <property type="match status" value="2"/>
</dbReference>
<dbReference type="Pfam" id="PF02362">
    <property type="entry name" value="B3"/>
    <property type="match status" value="2"/>
</dbReference>
<dbReference type="GO" id="GO:0005634">
    <property type="term" value="C:nucleus"/>
    <property type="evidence" value="ECO:0007669"/>
    <property type="project" value="UniProtKB-SubCell"/>
</dbReference>
<evidence type="ECO:0000313" key="8">
    <source>
        <dbReference type="EMBL" id="KAG5535737.1"/>
    </source>
</evidence>
<keyword evidence="2" id="KW-0805">Transcription regulation</keyword>
<evidence type="ECO:0000256" key="1">
    <source>
        <dbReference type="ARBA" id="ARBA00004123"/>
    </source>
</evidence>
<dbReference type="PANTHER" id="PTHR31920">
    <property type="entry name" value="B3 DOMAIN-CONTAINING"/>
    <property type="match status" value="1"/>
</dbReference>
<organism evidence="8 9">
    <name type="scientific">Rhododendron griersonianum</name>
    <dbReference type="NCBI Taxonomy" id="479676"/>
    <lineage>
        <taxon>Eukaryota</taxon>
        <taxon>Viridiplantae</taxon>
        <taxon>Streptophyta</taxon>
        <taxon>Embryophyta</taxon>
        <taxon>Tracheophyta</taxon>
        <taxon>Spermatophyta</taxon>
        <taxon>Magnoliopsida</taxon>
        <taxon>eudicotyledons</taxon>
        <taxon>Gunneridae</taxon>
        <taxon>Pentapetalae</taxon>
        <taxon>asterids</taxon>
        <taxon>Ericales</taxon>
        <taxon>Ericaceae</taxon>
        <taxon>Ericoideae</taxon>
        <taxon>Rhodoreae</taxon>
        <taxon>Rhododendron</taxon>
    </lineage>
</organism>
<accession>A0AAV6J3T8</accession>
<gene>
    <name evidence="8" type="ORF">RHGRI_023485</name>
</gene>
<protein>
    <recommendedName>
        <fullName evidence="7">TF-B3 domain-containing protein</fullName>
    </recommendedName>
</protein>
<dbReference type="Proteomes" id="UP000823749">
    <property type="component" value="Chromosome 8"/>
</dbReference>
<dbReference type="InterPro" id="IPR003340">
    <property type="entry name" value="B3_DNA-bd"/>
</dbReference>
<dbReference type="GO" id="GO:0003677">
    <property type="term" value="F:DNA binding"/>
    <property type="evidence" value="ECO:0007669"/>
    <property type="project" value="UniProtKB-KW"/>
</dbReference>
<evidence type="ECO:0000259" key="7">
    <source>
        <dbReference type="PROSITE" id="PS50863"/>
    </source>
</evidence>
<feature type="domain" description="TF-B3" evidence="7">
    <location>
        <begin position="30"/>
        <end position="123"/>
    </location>
</feature>
<dbReference type="EMBL" id="JACTNZ010000008">
    <property type="protein sequence ID" value="KAG5535737.1"/>
    <property type="molecule type" value="Genomic_DNA"/>
</dbReference>
<evidence type="ECO:0000256" key="3">
    <source>
        <dbReference type="ARBA" id="ARBA00023125"/>
    </source>
</evidence>
<evidence type="ECO:0000256" key="4">
    <source>
        <dbReference type="ARBA" id="ARBA00023163"/>
    </source>
</evidence>
<feature type="region of interest" description="Disordered" evidence="6">
    <location>
        <begin position="225"/>
        <end position="250"/>
    </location>
</feature>
<dbReference type="AlphaFoldDB" id="A0AAV6J3T8"/>
<dbReference type="CDD" id="cd10017">
    <property type="entry name" value="B3_DNA"/>
    <property type="match status" value="2"/>
</dbReference>
<feature type="compositionally biased region" description="Basic and acidic residues" evidence="6">
    <location>
        <begin position="9"/>
        <end position="23"/>
    </location>
</feature>
<feature type="compositionally biased region" description="Polar residues" evidence="6">
    <location>
        <begin position="234"/>
        <end position="243"/>
    </location>
</feature>
<evidence type="ECO:0000313" key="9">
    <source>
        <dbReference type="Proteomes" id="UP000823749"/>
    </source>
</evidence>
<feature type="domain" description="TF-B3" evidence="7">
    <location>
        <begin position="296"/>
        <end position="376"/>
    </location>
</feature>
<evidence type="ECO:0000256" key="5">
    <source>
        <dbReference type="ARBA" id="ARBA00023242"/>
    </source>
</evidence>
<dbReference type="InterPro" id="IPR015300">
    <property type="entry name" value="DNA-bd_pseudobarrel_sf"/>
</dbReference>
<keyword evidence="3" id="KW-0238">DNA-binding</keyword>
<sequence>MVSKSRRRQSGDDGSNRSSSHEVKVKAAPHFFKIIHSSAVPHQKLGIPMKFISQYGKNLGNHVFLKVPSGAVWKVELERSNGVVWICNGWKEFAKYYSIGFGHLLVFRYNGNCNFNVLIFDTSASEIEYPVSATHREQTNINGNGNSKIPVTEDAIEIDDSVETLGVTPCATYNTEREEIYGRGEIEKLGIQTRQKTRQASYYRANIEKDASVKILDDSLVRDSPVSERERANTKSGMENNMQEFPPDILSKGLKLPNQKKDVKTEIEKYATKLREEISRTPLRECQFKDFRWDNMNVPLKFVKKYLRDNQKSISLRISDGTTWLVRFYAGAMNGKRNLGWGPFVRDNNLKVGDICVFELISTGIEPQLDVTIFRK</sequence>
<keyword evidence="5" id="KW-0539">Nucleus</keyword>
<dbReference type="PANTHER" id="PTHR31920:SF108">
    <property type="entry name" value="B3 DOMAIN-CONTAINING TRANSCRIPTION FACTOR VRN1-LIKE"/>
    <property type="match status" value="1"/>
</dbReference>
<dbReference type="SMART" id="SM01019">
    <property type="entry name" value="B3"/>
    <property type="match status" value="2"/>
</dbReference>
<feature type="region of interest" description="Disordered" evidence="6">
    <location>
        <begin position="1"/>
        <end position="23"/>
    </location>
</feature>
<keyword evidence="9" id="KW-1185">Reference proteome</keyword>
<evidence type="ECO:0000256" key="6">
    <source>
        <dbReference type="SAM" id="MobiDB-lite"/>
    </source>
</evidence>